<dbReference type="HOGENOM" id="CLU_2307189_0_0_1"/>
<organism evidence="2 3">
    <name type="scientific">Pisolithus tinctorius Marx 270</name>
    <dbReference type="NCBI Taxonomy" id="870435"/>
    <lineage>
        <taxon>Eukaryota</taxon>
        <taxon>Fungi</taxon>
        <taxon>Dikarya</taxon>
        <taxon>Basidiomycota</taxon>
        <taxon>Agaricomycotina</taxon>
        <taxon>Agaricomycetes</taxon>
        <taxon>Agaricomycetidae</taxon>
        <taxon>Boletales</taxon>
        <taxon>Sclerodermatineae</taxon>
        <taxon>Pisolithaceae</taxon>
        <taxon>Pisolithus</taxon>
    </lineage>
</organism>
<dbReference type="AlphaFoldDB" id="A0A0C3I675"/>
<feature type="compositionally biased region" description="Low complexity" evidence="1">
    <location>
        <begin position="7"/>
        <end position="25"/>
    </location>
</feature>
<evidence type="ECO:0000313" key="3">
    <source>
        <dbReference type="Proteomes" id="UP000054217"/>
    </source>
</evidence>
<dbReference type="Proteomes" id="UP000054217">
    <property type="component" value="Unassembled WGS sequence"/>
</dbReference>
<name>A0A0C3I675_PISTI</name>
<gene>
    <name evidence="2" type="ORF">M404DRAFT_36811</name>
</gene>
<reference evidence="2 3" key="1">
    <citation type="submission" date="2014-04" db="EMBL/GenBank/DDBJ databases">
        <authorList>
            <consortium name="DOE Joint Genome Institute"/>
            <person name="Kuo A."/>
            <person name="Kohler A."/>
            <person name="Costa M.D."/>
            <person name="Nagy L.G."/>
            <person name="Floudas D."/>
            <person name="Copeland A."/>
            <person name="Barry K.W."/>
            <person name="Cichocki N."/>
            <person name="Veneault-Fourrey C."/>
            <person name="LaButti K."/>
            <person name="Lindquist E.A."/>
            <person name="Lipzen A."/>
            <person name="Lundell T."/>
            <person name="Morin E."/>
            <person name="Murat C."/>
            <person name="Sun H."/>
            <person name="Tunlid A."/>
            <person name="Henrissat B."/>
            <person name="Grigoriev I.V."/>
            <person name="Hibbett D.S."/>
            <person name="Martin F."/>
            <person name="Nordberg H.P."/>
            <person name="Cantor M.N."/>
            <person name="Hua S.X."/>
        </authorList>
    </citation>
    <scope>NUCLEOTIDE SEQUENCE [LARGE SCALE GENOMIC DNA]</scope>
    <source>
        <strain evidence="2 3">Marx 270</strain>
    </source>
</reference>
<sequence>MLKKIAIHSSLPSPPSSITSHTITAPLPPPPLPPITNPLVTAAMDYINNMPQLSTDNQINISDYFLSMTLDEVNIFLKHQEPAKQIWVQCQLMKYWDGRK</sequence>
<protein>
    <submittedName>
        <fullName evidence="2">Uncharacterized protein</fullName>
    </submittedName>
</protein>
<proteinExistence type="predicted"/>
<keyword evidence="3" id="KW-1185">Reference proteome</keyword>
<dbReference type="EMBL" id="KN832462">
    <property type="protein sequence ID" value="KIN92707.1"/>
    <property type="molecule type" value="Genomic_DNA"/>
</dbReference>
<feature type="region of interest" description="Disordered" evidence="1">
    <location>
        <begin position="1"/>
        <end position="30"/>
    </location>
</feature>
<dbReference type="InParanoid" id="A0A0C3I675"/>
<evidence type="ECO:0000256" key="1">
    <source>
        <dbReference type="SAM" id="MobiDB-lite"/>
    </source>
</evidence>
<reference evidence="3" key="2">
    <citation type="submission" date="2015-01" db="EMBL/GenBank/DDBJ databases">
        <title>Evolutionary Origins and Diversification of the Mycorrhizal Mutualists.</title>
        <authorList>
            <consortium name="DOE Joint Genome Institute"/>
            <consortium name="Mycorrhizal Genomics Consortium"/>
            <person name="Kohler A."/>
            <person name="Kuo A."/>
            <person name="Nagy L.G."/>
            <person name="Floudas D."/>
            <person name="Copeland A."/>
            <person name="Barry K.W."/>
            <person name="Cichocki N."/>
            <person name="Veneault-Fourrey C."/>
            <person name="LaButti K."/>
            <person name="Lindquist E.A."/>
            <person name="Lipzen A."/>
            <person name="Lundell T."/>
            <person name="Morin E."/>
            <person name="Murat C."/>
            <person name="Riley R."/>
            <person name="Ohm R."/>
            <person name="Sun H."/>
            <person name="Tunlid A."/>
            <person name="Henrissat B."/>
            <person name="Grigoriev I.V."/>
            <person name="Hibbett D.S."/>
            <person name="Martin F."/>
        </authorList>
    </citation>
    <scope>NUCLEOTIDE SEQUENCE [LARGE SCALE GENOMIC DNA]</scope>
    <source>
        <strain evidence="3">Marx 270</strain>
    </source>
</reference>
<evidence type="ECO:0000313" key="2">
    <source>
        <dbReference type="EMBL" id="KIN92707.1"/>
    </source>
</evidence>
<accession>A0A0C3I675</accession>